<sequence length="202" mass="23767">METKEKIIETAEDLFMKFGVRSVTMDDIARQAGISKKTIYQEFADKNQLVFETFSQALEKDKCRLEEYPGIDQGVISHMVGMSAYIRKRFADFNPLVMNEIQRYFPQCWQLFEDFKQEFVFKEIVEVLDKGKEEGVFRAEINSEILAYLRMEQMDSLFDPIKFPPSKFNLIELHLEVFEHFLYGILTESGKQAYLNQKHTIA</sequence>
<dbReference type="GO" id="GO:0003700">
    <property type="term" value="F:DNA-binding transcription factor activity"/>
    <property type="evidence" value="ECO:0007669"/>
    <property type="project" value="TreeGrafter"/>
</dbReference>
<dbReference type="PROSITE" id="PS50977">
    <property type="entry name" value="HTH_TETR_2"/>
    <property type="match status" value="1"/>
</dbReference>
<evidence type="ECO:0000313" key="8">
    <source>
        <dbReference type="Proteomes" id="UP000642809"/>
    </source>
</evidence>
<accession>A0A8J3G615</accession>
<dbReference type="FunFam" id="1.10.10.60:FF:000141">
    <property type="entry name" value="TetR family transcriptional regulator"/>
    <property type="match status" value="1"/>
</dbReference>
<dbReference type="PRINTS" id="PR00455">
    <property type="entry name" value="HTHTETR"/>
</dbReference>
<comment type="caution">
    <text evidence="7">The sequence shown here is derived from an EMBL/GenBank/DDBJ whole genome shotgun (WGS) entry which is preliminary data.</text>
</comment>
<evidence type="ECO:0000256" key="5">
    <source>
        <dbReference type="PROSITE-ProRule" id="PRU00335"/>
    </source>
</evidence>
<dbReference type="PANTHER" id="PTHR30055">
    <property type="entry name" value="HTH-TYPE TRANSCRIPTIONAL REGULATOR RUTR"/>
    <property type="match status" value="1"/>
</dbReference>
<dbReference type="InterPro" id="IPR050109">
    <property type="entry name" value="HTH-type_TetR-like_transc_reg"/>
</dbReference>
<feature type="domain" description="HTH tetR-type" evidence="6">
    <location>
        <begin position="1"/>
        <end position="61"/>
    </location>
</feature>
<dbReference type="InterPro" id="IPR009057">
    <property type="entry name" value="Homeodomain-like_sf"/>
</dbReference>
<dbReference type="EMBL" id="BMYF01000016">
    <property type="protein sequence ID" value="GHB43956.1"/>
    <property type="molecule type" value="Genomic_DNA"/>
</dbReference>
<dbReference type="InterPro" id="IPR036271">
    <property type="entry name" value="Tet_transcr_reg_TetR-rel_C_sf"/>
</dbReference>
<organism evidence="7 8">
    <name type="scientific">Mongoliitalea lutea</name>
    <dbReference type="NCBI Taxonomy" id="849756"/>
    <lineage>
        <taxon>Bacteria</taxon>
        <taxon>Pseudomonadati</taxon>
        <taxon>Bacteroidota</taxon>
        <taxon>Cytophagia</taxon>
        <taxon>Cytophagales</taxon>
        <taxon>Cyclobacteriaceae</taxon>
        <taxon>Mongoliitalea</taxon>
    </lineage>
</organism>
<dbReference type="Gene3D" id="1.10.357.10">
    <property type="entry name" value="Tetracycline Repressor, domain 2"/>
    <property type="match status" value="1"/>
</dbReference>
<keyword evidence="4" id="KW-0804">Transcription</keyword>
<dbReference type="RefSeq" id="WP_189583384.1">
    <property type="nucleotide sequence ID" value="NZ_BMYF01000016.1"/>
</dbReference>
<protein>
    <submittedName>
        <fullName evidence="7">TetR family transcriptional regulator</fullName>
    </submittedName>
</protein>
<feature type="DNA-binding region" description="H-T-H motif" evidence="5">
    <location>
        <begin position="24"/>
        <end position="43"/>
    </location>
</feature>
<evidence type="ECO:0000259" key="6">
    <source>
        <dbReference type="PROSITE" id="PS50977"/>
    </source>
</evidence>
<name>A0A8J3G615_9BACT</name>
<evidence type="ECO:0000256" key="2">
    <source>
        <dbReference type="ARBA" id="ARBA00023015"/>
    </source>
</evidence>
<dbReference type="SUPFAM" id="SSF48498">
    <property type="entry name" value="Tetracyclin repressor-like, C-terminal domain"/>
    <property type="match status" value="1"/>
</dbReference>
<gene>
    <name evidence="7" type="ORF">GCM10008106_26220</name>
</gene>
<dbReference type="SUPFAM" id="SSF46689">
    <property type="entry name" value="Homeodomain-like"/>
    <property type="match status" value="1"/>
</dbReference>
<dbReference type="PANTHER" id="PTHR30055:SF175">
    <property type="entry name" value="HTH-TYPE TRANSCRIPTIONAL REPRESSOR KSTR2"/>
    <property type="match status" value="1"/>
</dbReference>
<reference evidence="7" key="1">
    <citation type="journal article" date="2014" name="Int. J. Syst. Evol. Microbiol.">
        <title>Complete genome sequence of Corynebacterium casei LMG S-19264T (=DSM 44701T), isolated from a smear-ripened cheese.</title>
        <authorList>
            <consortium name="US DOE Joint Genome Institute (JGI-PGF)"/>
            <person name="Walter F."/>
            <person name="Albersmeier A."/>
            <person name="Kalinowski J."/>
            <person name="Ruckert C."/>
        </authorList>
    </citation>
    <scope>NUCLEOTIDE SEQUENCE</scope>
    <source>
        <strain evidence="7">KCTC 23224</strain>
    </source>
</reference>
<reference evidence="7" key="2">
    <citation type="submission" date="2020-09" db="EMBL/GenBank/DDBJ databases">
        <authorList>
            <person name="Sun Q."/>
            <person name="Kim S."/>
        </authorList>
    </citation>
    <scope>NUCLEOTIDE SEQUENCE</scope>
    <source>
        <strain evidence="7">KCTC 23224</strain>
    </source>
</reference>
<evidence type="ECO:0000256" key="1">
    <source>
        <dbReference type="ARBA" id="ARBA00022491"/>
    </source>
</evidence>
<keyword evidence="1" id="KW-0678">Repressor</keyword>
<dbReference type="InterPro" id="IPR001647">
    <property type="entry name" value="HTH_TetR"/>
</dbReference>
<evidence type="ECO:0000256" key="4">
    <source>
        <dbReference type="ARBA" id="ARBA00023163"/>
    </source>
</evidence>
<evidence type="ECO:0000256" key="3">
    <source>
        <dbReference type="ARBA" id="ARBA00023125"/>
    </source>
</evidence>
<keyword evidence="3 5" id="KW-0238">DNA-binding</keyword>
<evidence type="ECO:0000313" key="7">
    <source>
        <dbReference type="EMBL" id="GHB43956.1"/>
    </source>
</evidence>
<keyword evidence="8" id="KW-1185">Reference proteome</keyword>
<dbReference type="GO" id="GO:0000976">
    <property type="term" value="F:transcription cis-regulatory region binding"/>
    <property type="evidence" value="ECO:0007669"/>
    <property type="project" value="TreeGrafter"/>
</dbReference>
<dbReference type="Pfam" id="PF00440">
    <property type="entry name" value="TetR_N"/>
    <property type="match status" value="1"/>
</dbReference>
<proteinExistence type="predicted"/>
<keyword evidence="2" id="KW-0805">Transcription regulation</keyword>
<dbReference type="AlphaFoldDB" id="A0A8J3G615"/>
<dbReference type="Proteomes" id="UP000642809">
    <property type="component" value="Unassembled WGS sequence"/>
</dbReference>